<dbReference type="InterPro" id="IPR053930">
    <property type="entry name" value="RapZ-like_N"/>
</dbReference>
<dbReference type="InterPro" id="IPR053931">
    <property type="entry name" value="RapZ_C"/>
</dbReference>
<dbReference type="InterPro" id="IPR005337">
    <property type="entry name" value="RapZ-like"/>
</dbReference>
<keyword evidence="3 4" id="KW-0342">GTP-binding</keyword>
<reference evidence="7 8" key="1">
    <citation type="submission" date="2021-10" db="EMBL/GenBank/DDBJ databases">
        <title>Anaerobic single-cell dispensing facilitates the cultivation of human gut bacteria.</title>
        <authorList>
            <person name="Afrizal A."/>
        </authorList>
    </citation>
    <scope>NUCLEOTIDE SEQUENCE [LARGE SCALE GENOMIC DNA]</scope>
    <source>
        <strain evidence="7 8">CLA-AA-H232</strain>
    </source>
</reference>
<dbReference type="PANTHER" id="PTHR30448">
    <property type="entry name" value="RNASE ADAPTER PROTEIN RAPZ"/>
    <property type="match status" value="1"/>
</dbReference>
<protein>
    <submittedName>
        <fullName evidence="7">RNase adapter RapZ</fullName>
    </submittedName>
</protein>
<keyword evidence="2 4" id="KW-0067">ATP-binding</keyword>
<dbReference type="EMBL" id="JAJEQM010000008">
    <property type="protein sequence ID" value="MCC2210588.1"/>
    <property type="molecule type" value="Genomic_DNA"/>
</dbReference>
<name>A0AAE3DZ34_9FIRM</name>
<dbReference type="GO" id="GO:0005525">
    <property type="term" value="F:GTP binding"/>
    <property type="evidence" value="ECO:0007669"/>
    <property type="project" value="UniProtKB-UniRule"/>
</dbReference>
<feature type="domain" description="RapZ C-terminal" evidence="6">
    <location>
        <begin position="164"/>
        <end position="282"/>
    </location>
</feature>
<evidence type="ECO:0000256" key="4">
    <source>
        <dbReference type="HAMAP-Rule" id="MF_00636"/>
    </source>
</evidence>
<dbReference type="Pfam" id="PF03668">
    <property type="entry name" value="RapZ-like_N"/>
    <property type="match status" value="1"/>
</dbReference>
<dbReference type="NCBIfam" id="NF003828">
    <property type="entry name" value="PRK05416.1"/>
    <property type="match status" value="1"/>
</dbReference>
<evidence type="ECO:0000259" key="5">
    <source>
        <dbReference type="Pfam" id="PF03668"/>
    </source>
</evidence>
<evidence type="ECO:0000313" key="7">
    <source>
        <dbReference type="EMBL" id="MCC2210588.1"/>
    </source>
</evidence>
<feature type="binding site" evidence="4">
    <location>
        <begin position="8"/>
        <end position="15"/>
    </location>
    <ligand>
        <name>ATP</name>
        <dbReference type="ChEBI" id="CHEBI:30616"/>
    </ligand>
</feature>
<evidence type="ECO:0000259" key="6">
    <source>
        <dbReference type="Pfam" id="PF22740"/>
    </source>
</evidence>
<dbReference type="InterPro" id="IPR027417">
    <property type="entry name" value="P-loop_NTPase"/>
</dbReference>
<dbReference type="AlphaFoldDB" id="A0AAE3DZ34"/>
<sequence length="285" mass="32598">MQYTIVTGMSGSGKTKVIRYLEDMGYFCIDNMPPMLIPKFSEMLTSVNGKFNNVAFVVDTRVGDMINELLAQIDDLKQKGYDCKLLYINADDETLVKRYKETRRMHPIENTNGLLASIRQERKMLSALYEASDYVIDTSHLTAQGLLQELKEIYASGDTKQGLEINVMAFGFKYGMPLDADLVFDVRCFPNPFYIDELKHKTGNDKEVQDYVMSFPKSVTFMEKLEDFMKFMIPLYIEEGKISLTIAIGCTGGKHRSVTMTNKLADYLKSCDYMVNVSYRDMGRE</sequence>
<evidence type="ECO:0000256" key="2">
    <source>
        <dbReference type="ARBA" id="ARBA00022840"/>
    </source>
</evidence>
<dbReference type="HAMAP" id="MF_00636">
    <property type="entry name" value="RapZ_like"/>
    <property type="match status" value="1"/>
</dbReference>
<feature type="binding site" evidence="4">
    <location>
        <begin position="59"/>
        <end position="62"/>
    </location>
    <ligand>
        <name>GTP</name>
        <dbReference type="ChEBI" id="CHEBI:37565"/>
    </ligand>
</feature>
<keyword evidence="1 4" id="KW-0547">Nucleotide-binding</keyword>
<gene>
    <name evidence="7" type="primary">rapZ</name>
    <name evidence="7" type="ORF">LKE05_07280</name>
</gene>
<comment type="caution">
    <text evidence="7">The sequence shown here is derived from an EMBL/GenBank/DDBJ whole genome shotgun (WGS) entry which is preliminary data.</text>
</comment>
<organism evidence="7 8">
    <name type="scientific">Hominilimicola fabiformis</name>
    <dbReference type="NCBI Taxonomy" id="2885356"/>
    <lineage>
        <taxon>Bacteria</taxon>
        <taxon>Bacillati</taxon>
        <taxon>Bacillota</taxon>
        <taxon>Clostridia</taxon>
        <taxon>Eubacteriales</taxon>
        <taxon>Oscillospiraceae</taxon>
        <taxon>Hominilimicola</taxon>
    </lineage>
</organism>
<dbReference type="Pfam" id="PF22740">
    <property type="entry name" value="PapZ_C"/>
    <property type="match status" value="1"/>
</dbReference>
<evidence type="ECO:0000256" key="3">
    <source>
        <dbReference type="ARBA" id="ARBA00023134"/>
    </source>
</evidence>
<feature type="domain" description="RapZ-like N-terminal" evidence="5">
    <location>
        <begin position="1"/>
        <end position="155"/>
    </location>
</feature>
<dbReference type="GO" id="GO:0005524">
    <property type="term" value="F:ATP binding"/>
    <property type="evidence" value="ECO:0007669"/>
    <property type="project" value="UniProtKB-UniRule"/>
</dbReference>
<evidence type="ECO:0000313" key="8">
    <source>
        <dbReference type="Proteomes" id="UP001198242"/>
    </source>
</evidence>
<evidence type="ECO:0000256" key="1">
    <source>
        <dbReference type="ARBA" id="ARBA00022741"/>
    </source>
</evidence>
<proteinExistence type="inferred from homology"/>
<dbReference type="Gene3D" id="3.40.50.300">
    <property type="entry name" value="P-loop containing nucleotide triphosphate hydrolases"/>
    <property type="match status" value="1"/>
</dbReference>
<accession>A0AAE3DZ34</accession>
<keyword evidence="8" id="KW-1185">Reference proteome</keyword>
<dbReference type="Proteomes" id="UP001198242">
    <property type="component" value="Unassembled WGS sequence"/>
</dbReference>
<dbReference type="PIRSF" id="PIRSF005052">
    <property type="entry name" value="P-loopkin"/>
    <property type="match status" value="1"/>
</dbReference>
<dbReference type="PANTHER" id="PTHR30448:SF0">
    <property type="entry name" value="RNASE ADAPTER PROTEIN RAPZ"/>
    <property type="match status" value="1"/>
</dbReference>
<dbReference type="RefSeq" id="WP_308456392.1">
    <property type="nucleotide sequence ID" value="NZ_JAJEQM010000008.1"/>
</dbReference>
<dbReference type="SUPFAM" id="SSF52540">
    <property type="entry name" value="P-loop containing nucleoside triphosphate hydrolases"/>
    <property type="match status" value="1"/>
</dbReference>